<evidence type="ECO:0000259" key="2">
    <source>
        <dbReference type="Pfam" id="PF05157"/>
    </source>
</evidence>
<gene>
    <name evidence="3" type="ORF">EA187_07430</name>
</gene>
<dbReference type="Pfam" id="PF05157">
    <property type="entry name" value="MshEN"/>
    <property type="match status" value="1"/>
</dbReference>
<feature type="compositionally biased region" description="Basic and acidic residues" evidence="1">
    <location>
        <begin position="482"/>
        <end position="493"/>
    </location>
</feature>
<organism evidence="3 4">
    <name type="scientific">Lujinxingia sediminis</name>
    <dbReference type="NCBI Taxonomy" id="2480984"/>
    <lineage>
        <taxon>Bacteria</taxon>
        <taxon>Deltaproteobacteria</taxon>
        <taxon>Bradymonadales</taxon>
        <taxon>Lujinxingiaceae</taxon>
        <taxon>Lujinxingia</taxon>
    </lineage>
</organism>
<name>A0ABY0CWD1_9DELT</name>
<proteinExistence type="predicted"/>
<dbReference type="Gene3D" id="3.30.300.160">
    <property type="entry name" value="Type II secretion system, protein E, N-terminal domain"/>
    <property type="match status" value="1"/>
</dbReference>
<keyword evidence="4" id="KW-1185">Reference proteome</keyword>
<dbReference type="EMBL" id="SADD01000002">
    <property type="protein sequence ID" value="RVU46959.1"/>
    <property type="molecule type" value="Genomic_DNA"/>
</dbReference>
<feature type="compositionally biased region" description="Acidic residues" evidence="1">
    <location>
        <begin position="350"/>
        <end position="360"/>
    </location>
</feature>
<accession>A0ABY0CWD1</accession>
<feature type="domain" description="Type II secretion system protein GspE N-terminal" evidence="2">
    <location>
        <begin position="59"/>
        <end position="150"/>
    </location>
</feature>
<dbReference type="InterPro" id="IPR037257">
    <property type="entry name" value="T2SS_E_N_sf"/>
</dbReference>
<feature type="compositionally biased region" description="Basic and acidic residues" evidence="1">
    <location>
        <begin position="435"/>
        <end position="450"/>
    </location>
</feature>
<dbReference type="Proteomes" id="UP000282926">
    <property type="component" value="Unassembled WGS sequence"/>
</dbReference>
<feature type="region of interest" description="Disordered" evidence="1">
    <location>
        <begin position="284"/>
        <end position="314"/>
    </location>
</feature>
<feature type="region of interest" description="Disordered" evidence="1">
    <location>
        <begin position="331"/>
        <end position="464"/>
    </location>
</feature>
<dbReference type="InterPro" id="IPR007831">
    <property type="entry name" value="T2SS_GspE_N"/>
</dbReference>
<protein>
    <recommendedName>
        <fullName evidence="2">Type II secretion system protein GspE N-terminal domain-containing protein</fullName>
    </recommendedName>
</protein>
<dbReference type="RefSeq" id="WP_127779824.1">
    <property type="nucleotide sequence ID" value="NZ_SADD01000002.1"/>
</dbReference>
<evidence type="ECO:0000313" key="4">
    <source>
        <dbReference type="Proteomes" id="UP000282926"/>
    </source>
</evidence>
<reference evidence="3 4" key="1">
    <citation type="submission" date="2019-01" db="EMBL/GenBank/DDBJ databases">
        <title>Lujinxingia litoralis gen. nov., sp. nov. and Lujinxingia sediminis gen. nov., sp. nov., new members in the order Bradymonadales, isolated from coastal sediment.</title>
        <authorList>
            <person name="Li C.-M."/>
        </authorList>
    </citation>
    <scope>NUCLEOTIDE SEQUENCE [LARGE SCALE GENOMIC DNA]</scope>
    <source>
        <strain evidence="3 4">SEH01</strain>
    </source>
</reference>
<evidence type="ECO:0000313" key="3">
    <source>
        <dbReference type="EMBL" id="RVU46959.1"/>
    </source>
</evidence>
<feature type="compositionally biased region" description="Acidic residues" evidence="1">
    <location>
        <begin position="369"/>
        <end position="378"/>
    </location>
</feature>
<dbReference type="SUPFAM" id="SSF160246">
    <property type="entry name" value="EspE N-terminal domain-like"/>
    <property type="match status" value="1"/>
</dbReference>
<evidence type="ECO:0000256" key="1">
    <source>
        <dbReference type="SAM" id="MobiDB-lite"/>
    </source>
</evidence>
<comment type="caution">
    <text evidence="3">The sequence shown here is derived from an EMBL/GenBank/DDBJ whole genome shotgun (WGS) entry which is preliminary data.</text>
</comment>
<sequence length="559" mass="60194">MIDDAQLIPQLLAAGLVDQTRLQHGLRLAQRDAASLYDVLIFHKIVDERALVKIASNLLNVPCLHLEETAIHVEMAHLVPAPIAHRSRTLPVRFVDDGGNRVLLLAMADPIDVMAMDEVASHTGVNIRPVLVGPADLRRALDDLYARADAEALPRSTTVEHHSGLFAAFDQPDDQVPADDDPVIDLGDPIDEPVPGFGTSARVPPDDSWAAFFDNARDLGAEESSVISQEMRDRPPTDMFEVVEEDLDDLDDELGFGGEPLPSLLEESVGTSLGHHLPLDEWELDDDFDSPAPLAHEDPDSQAPRGFKLDSSEANRTQIGVGLRGLGLGFAEPPDEEVMPLHTMDVELLSIEEELNEPESEIPPLPPGDLEDLEDSQAPEDTRQLDTPDASPQRGTSAPSDPPLSLKEKLSLTAPSAARSIYNALSDSPDSPDAAPDRDAADGAEGRQSDAPEADEREGVSKLGRIQVKRIAVPRFGGAIEKRSDLDARRADASDAPLFGAEDDADNADNASMNDSAAPLNIPDDVDAALLARAALTLLVEHNLVSAEEIHALIAKLRN</sequence>
<feature type="compositionally biased region" description="Low complexity" evidence="1">
    <location>
        <begin position="424"/>
        <end position="434"/>
    </location>
</feature>
<feature type="region of interest" description="Disordered" evidence="1">
    <location>
        <begin position="482"/>
        <end position="512"/>
    </location>
</feature>